<keyword evidence="2" id="KW-0472">Membrane</keyword>
<keyword evidence="5" id="KW-1185">Reference proteome</keyword>
<comment type="caution">
    <text evidence="4">The sequence shown here is derived from an EMBL/GenBank/DDBJ whole genome shotgun (WGS) entry which is preliminary data.</text>
</comment>
<organism evidence="4 5">
    <name type="scientific">Roseateles violae</name>
    <dbReference type="NCBI Taxonomy" id="3058042"/>
    <lineage>
        <taxon>Bacteria</taxon>
        <taxon>Pseudomonadati</taxon>
        <taxon>Pseudomonadota</taxon>
        <taxon>Betaproteobacteria</taxon>
        <taxon>Burkholderiales</taxon>
        <taxon>Sphaerotilaceae</taxon>
        <taxon>Roseateles</taxon>
    </lineage>
</organism>
<proteinExistence type="predicted"/>
<evidence type="ECO:0000313" key="5">
    <source>
        <dbReference type="Proteomes" id="UP001228044"/>
    </source>
</evidence>
<sequence length="99" mass="9237">GSGLGKGVGDAISGGGGPMISGGSTIDSRSFMDGSGWTVSTGGSRATGGTSGGGGMGTGATGAPFAGATAMQASQAGMNPLLMLALCGGLVWAIARKKR</sequence>
<feature type="region of interest" description="Disordered" evidence="1">
    <location>
        <begin position="1"/>
        <end position="61"/>
    </location>
</feature>
<keyword evidence="2" id="KW-0812">Transmembrane</keyword>
<evidence type="ECO:0000256" key="2">
    <source>
        <dbReference type="SAM" id="Phobius"/>
    </source>
</evidence>
<accession>A0ABT8E0I9</accession>
<evidence type="ECO:0000256" key="1">
    <source>
        <dbReference type="SAM" id="MobiDB-lite"/>
    </source>
</evidence>
<feature type="non-terminal residue" evidence="4">
    <location>
        <position position="1"/>
    </location>
</feature>
<feature type="compositionally biased region" description="Gly residues" evidence="1">
    <location>
        <begin position="45"/>
        <end position="60"/>
    </location>
</feature>
<feature type="transmembrane region" description="Helical" evidence="2">
    <location>
        <begin position="77"/>
        <end position="95"/>
    </location>
</feature>
<evidence type="ECO:0008006" key="6">
    <source>
        <dbReference type="Google" id="ProtNLM"/>
    </source>
</evidence>
<protein>
    <recommendedName>
        <fullName evidence="6">IPTL-CTERM sorting domain-containing protein</fullName>
    </recommendedName>
</protein>
<gene>
    <name evidence="3" type="ORF">QWJ38_23805</name>
    <name evidence="4" type="ORF">QWJ38_23920</name>
</gene>
<keyword evidence="2" id="KW-1133">Transmembrane helix</keyword>
<feature type="compositionally biased region" description="Gly residues" evidence="1">
    <location>
        <begin position="1"/>
        <end position="20"/>
    </location>
</feature>
<name>A0ABT8E0I9_9BURK</name>
<evidence type="ECO:0000313" key="4">
    <source>
        <dbReference type="EMBL" id="MDN3923335.1"/>
    </source>
</evidence>
<dbReference type="EMBL" id="JAUHHC010000013">
    <property type="protein sequence ID" value="MDN3923312.1"/>
    <property type="molecule type" value="Genomic_DNA"/>
</dbReference>
<evidence type="ECO:0000313" key="3">
    <source>
        <dbReference type="EMBL" id="MDN3923312.1"/>
    </source>
</evidence>
<dbReference type="EMBL" id="JAUHHC010000013">
    <property type="protein sequence ID" value="MDN3923335.1"/>
    <property type="molecule type" value="Genomic_DNA"/>
</dbReference>
<dbReference type="Proteomes" id="UP001228044">
    <property type="component" value="Unassembled WGS sequence"/>
</dbReference>
<reference evidence="4 5" key="1">
    <citation type="submission" date="2023-06" db="EMBL/GenBank/DDBJ databases">
        <title>Pelomonas sp. PFR6 16S ribosomal RNA gene Genome sequencing and assembly.</title>
        <authorList>
            <person name="Woo H."/>
        </authorList>
    </citation>
    <scope>NUCLEOTIDE SEQUENCE [LARGE SCALE GENOMIC DNA]</scope>
    <source>
        <strain evidence="4 5">PFR6</strain>
    </source>
</reference>